<dbReference type="AlphaFoldDB" id="A0ABD3ULY7"/>
<feature type="compositionally biased region" description="Acidic residues" evidence="1">
    <location>
        <begin position="121"/>
        <end position="141"/>
    </location>
</feature>
<feature type="compositionally biased region" description="Pro residues" evidence="1">
    <location>
        <begin position="24"/>
        <end position="38"/>
    </location>
</feature>
<feature type="region of interest" description="Disordered" evidence="1">
    <location>
        <begin position="20"/>
        <end position="103"/>
    </location>
</feature>
<dbReference type="EMBL" id="JBJXBP010000001">
    <property type="protein sequence ID" value="KAL3849295.1"/>
    <property type="molecule type" value="Genomic_DNA"/>
</dbReference>
<dbReference type="Proteomes" id="UP001634393">
    <property type="component" value="Unassembled WGS sequence"/>
</dbReference>
<keyword evidence="3" id="KW-1185">Reference proteome</keyword>
<name>A0ABD3ULY7_9LAMI</name>
<accession>A0ABD3ULY7</accession>
<protein>
    <submittedName>
        <fullName evidence="2">Uncharacterized protein</fullName>
    </submittedName>
</protein>
<comment type="caution">
    <text evidence="2">The sequence shown here is derived from an EMBL/GenBank/DDBJ whole genome shotgun (WGS) entry which is preliminary data.</text>
</comment>
<dbReference type="PANTHER" id="PTHR34546:SF3">
    <property type="entry name" value="OS06G0153600 PROTEIN"/>
    <property type="match status" value="1"/>
</dbReference>
<feature type="compositionally biased region" description="Pro residues" evidence="1">
    <location>
        <begin position="69"/>
        <end position="93"/>
    </location>
</feature>
<feature type="compositionally biased region" description="Basic residues" evidence="1">
    <location>
        <begin position="41"/>
        <end position="61"/>
    </location>
</feature>
<sequence length="358" mass="39352">MDPQYERRLRDEVIYLHSLWHQGPPQPTAAPAPAPAPAPVLRHHLHPNKSTQFKKQRKKPNNKSTLEWPCPPSPPPSTTTGWPPHPNPKPPLPLSLDENPKDAQQNALKTVHKFFTRNNTDESDVIDSSSSDDEDEDDDDNELTREDDGREDYGFFVKLFGNDVALKDYYEKNYVKGRFICLVCGAMKGKKAGKKYTSCLGLVQHSITIAKTKKRRAHRAFGQAVCNVLGWDIDQLPTIVSLLSGRKSEDVQGSSDLVNNVDSVEGNVVEVVPESGANIGMGVSLNGDEGDMHSGTSVEANEKPGDVGIEHQSVEELAAEVLTIGAQNENNGVGNETQELQIDSVVFDGLKEDNVTEI</sequence>
<evidence type="ECO:0000313" key="2">
    <source>
        <dbReference type="EMBL" id="KAL3849295.1"/>
    </source>
</evidence>
<evidence type="ECO:0000313" key="3">
    <source>
        <dbReference type="Proteomes" id="UP001634393"/>
    </source>
</evidence>
<organism evidence="2 3">
    <name type="scientific">Penstemon smallii</name>
    <dbReference type="NCBI Taxonomy" id="265156"/>
    <lineage>
        <taxon>Eukaryota</taxon>
        <taxon>Viridiplantae</taxon>
        <taxon>Streptophyta</taxon>
        <taxon>Embryophyta</taxon>
        <taxon>Tracheophyta</taxon>
        <taxon>Spermatophyta</taxon>
        <taxon>Magnoliopsida</taxon>
        <taxon>eudicotyledons</taxon>
        <taxon>Gunneridae</taxon>
        <taxon>Pentapetalae</taxon>
        <taxon>asterids</taxon>
        <taxon>lamiids</taxon>
        <taxon>Lamiales</taxon>
        <taxon>Plantaginaceae</taxon>
        <taxon>Cheloneae</taxon>
        <taxon>Penstemon</taxon>
    </lineage>
</organism>
<reference evidence="2 3" key="1">
    <citation type="submission" date="2024-12" db="EMBL/GenBank/DDBJ databases">
        <title>The unique morphological basis and parallel evolutionary history of personate flowers in Penstemon.</title>
        <authorList>
            <person name="Depatie T.H."/>
            <person name="Wessinger C.A."/>
        </authorList>
    </citation>
    <scope>NUCLEOTIDE SEQUENCE [LARGE SCALE GENOMIC DNA]</scope>
    <source>
        <strain evidence="2">WTNN_2</strain>
        <tissue evidence="2">Leaf</tissue>
    </source>
</reference>
<feature type="region of interest" description="Disordered" evidence="1">
    <location>
        <begin position="119"/>
        <end position="147"/>
    </location>
</feature>
<gene>
    <name evidence="2" type="ORF">ACJIZ3_011177</name>
</gene>
<dbReference type="PANTHER" id="PTHR34546">
    <property type="entry name" value="OS06G0153600 PROTEIN"/>
    <property type="match status" value="1"/>
</dbReference>
<evidence type="ECO:0000256" key="1">
    <source>
        <dbReference type="SAM" id="MobiDB-lite"/>
    </source>
</evidence>
<proteinExistence type="predicted"/>